<dbReference type="PANTHER" id="PTHR19965:SF35">
    <property type="entry name" value="RNA ANNEALING PROTEIN YRA1"/>
    <property type="match status" value="1"/>
</dbReference>
<accession>A0A1E4TMN8</accession>
<dbReference type="Proteomes" id="UP000094236">
    <property type="component" value="Unassembled WGS sequence"/>
</dbReference>
<dbReference type="Gene3D" id="3.30.70.330">
    <property type="match status" value="1"/>
</dbReference>
<dbReference type="AlphaFoldDB" id="A0A1E4TMN8"/>
<evidence type="ECO:0000256" key="1">
    <source>
        <dbReference type="ARBA" id="ARBA00022884"/>
    </source>
</evidence>
<keyword evidence="6" id="KW-1185">Reference proteome</keyword>
<dbReference type="OrthoDB" id="346839at2759"/>
<gene>
    <name evidence="5" type="ORF">PACTADRAFT_5423</name>
</gene>
<evidence type="ECO:0000313" key="6">
    <source>
        <dbReference type="Proteomes" id="UP000094236"/>
    </source>
</evidence>
<feature type="domain" description="RRM" evidence="4">
    <location>
        <begin position="6"/>
        <end position="68"/>
    </location>
</feature>
<evidence type="ECO:0000256" key="2">
    <source>
        <dbReference type="PROSITE-ProRule" id="PRU00176"/>
    </source>
</evidence>
<organism evidence="5 6">
    <name type="scientific">Pachysolen tannophilus NRRL Y-2460</name>
    <dbReference type="NCBI Taxonomy" id="669874"/>
    <lineage>
        <taxon>Eukaryota</taxon>
        <taxon>Fungi</taxon>
        <taxon>Dikarya</taxon>
        <taxon>Ascomycota</taxon>
        <taxon>Saccharomycotina</taxon>
        <taxon>Pichiomycetes</taxon>
        <taxon>Pachysolenaceae</taxon>
        <taxon>Pachysolen</taxon>
    </lineage>
</organism>
<dbReference type="GO" id="GO:0005634">
    <property type="term" value="C:nucleus"/>
    <property type="evidence" value="ECO:0007669"/>
    <property type="project" value="TreeGrafter"/>
</dbReference>
<dbReference type="InterPro" id="IPR035979">
    <property type="entry name" value="RBD_domain_sf"/>
</dbReference>
<reference evidence="6" key="1">
    <citation type="submission" date="2016-05" db="EMBL/GenBank/DDBJ databases">
        <title>Comparative genomics of biotechnologically important yeasts.</title>
        <authorList>
            <consortium name="DOE Joint Genome Institute"/>
            <person name="Riley R."/>
            <person name="Haridas S."/>
            <person name="Wolfe K.H."/>
            <person name="Lopes M.R."/>
            <person name="Hittinger C.T."/>
            <person name="Goker M."/>
            <person name="Salamov A."/>
            <person name="Wisecaver J."/>
            <person name="Long T.M."/>
            <person name="Aerts A.L."/>
            <person name="Barry K."/>
            <person name="Choi C."/>
            <person name="Clum A."/>
            <person name="Coughlan A.Y."/>
            <person name="Deshpande S."/>
            <person name="Douglass A.P."/>
            <person name="Hanson S.J."/>
            <person name="Klenk H.-P."/>
            <person name="Labutti K."/>
            <person name="Lapidus A."/>
            <person name="Lindquist E."/>
            <person name="Lipzen A."/>
            <person name="Meier-Kolthoff J.P."/>
            <person name="Ohm R.A."/>
            <person name="Otillar R.P."/>
            <person name="Pangilinan J."/>
            <person name="Peng Y."/>
            <person name="Rokas A."/>
            <person name="Rosa C.A."/>
            <person name="Scheuner C."/>
            <person name="Sibirny A.A."/>
            <person name="Slot J.C."/>
            <person name="Stielow J.B."/>
            <person name="Sun H."/>
            <person name="Kurtzman C.P."/>
            <person name="Blackwell M."/>
            <person name="Grigoriev I.V."/>
            <person name="Jeffries T.W."/>
        </authorList>
    </citation>
    <scope>NUCLEOTIDE SEQUENCE [LARGE SCALE GENOMIC DNA]</scope>
    <source>
        <strain evidence="6">NRRL Y-2460</strain>
    </source>
</reference>
<evidence type="ECO:0000256" key="3">
    <source>
        <dbReference type="SAM" id="MobiDB-lite"/>
    </source>
</evidence>
<evidence type="ECO:0000259" key="4">
    <source>
        <dbReference type="PROSITE" id="PS50102"/>
    </source>
</evidence>
<dbReference type="PANTHER" id="PTHR19965">
    <property type="entry name" value="RNA AND EXPORT FACTOR BINDING PROTEIN"/>
    <property type="match status" value="1"/>
</dbReference>
<dbReference type="STRING" id="669874.A0A1E4TMN8"/>
<sequence length="130" mass="14270">MVSPFEFFQSQVGGVRTIALSYNEKGVSKGIATISFHKSENAAKAVEKYNGAPIDGGSSKLRLELIIDPTKKPLSSRIAANPVAKAIVSSQKTTKKVVPKKKPVKKVNSKRQKKTVEDLDKEMTDYFESK</sequence>
<dbReference type="InterPro" id="IPR000504">
    <property type="entry name" value="RRM_dom"/>
</dbReference>
<dbReference type="GO" id="GO:0003729">
    <property type="term" value="F:mRNA binding"/>
    <property type="evidence" value="ECO:0007669"/>
    <property type="project" value="TreeGrafter"/>
</dbReference>
<feature type="region of interest" description="Disordered" evidence="3">
    <location>
        <begin position="91"/>
        <end position="130"/>
    </location>
</feature>
<dbReference type="InterPro" id="IPR012677">
    <property type="entry name" value="Nucleotide-bd_a/b_plait_sf"/>
</dbReference>
<dbReference type="Pfam" id="PF00076">
    <property type="entry name" value="RRM_1"/>
    <property type="match status" value="1"/>
</dbReference>
<keyword evidence="1 2" id="KW-0694">RNA-binding</keyword>
<dbReference type="PROSITE" id="PS50102">
    <property type="entry name" value="RRM"/>
    <property type="match status" value="1"/>
</dbReference>
<dbReference type="EMBL" id="KV454081">
    <property type="protein sequence ID" value="ODV93035.1"/>
    <property type="molecule type" value="Genomic_DNA"/>
</dbReference>
<feature type="compositionally biased region" description="Basic residues" evidence="3">
    <location>
        <begin position="93"/>
        <end position="113"/>
    </location>
</feature>
<name>A0A1E4TMN8_PACTA</name>
<feature type="compositionally biased region" description="Basic and acidic residues" evidence="3">
    <location>
        <begin position="114"/>
        <end position="130"/>
    </location>
</feature>
<protein>
    <recommendedName>
        <fullName evidence="4">RRM domain-containing protein</fullName>
    </recommendedName>
</protein>
<dbReference type="SUPFAM" id="SSF54928">
    <property type="entry name" value="RNA-binding domain, RBD"/>
    <property type="match status" value="1"/>
</dbReference>
<dbReference type="InterPro" id="IPR051229">
    <property type="entry name" value="ALYREF_mRNA_export"/>
</dbReference>
<evidence type="ECO:0000313" key="5">
    <source>
        <dbReference type="EMBL" id="ODV93035.1"/>
    </source>
</evidence>
<proteinExistence type="predicted"/>